<feature type="transmembrane region" description="Helical" evidence="8">
    <location>
        <begin position="12"/>
        <end position="28"/>
    </location>
</feature>
<feature type="transmembrane region" description="Helical" evidence="8">
    <location>
        <begin position="216"/>
        <end position="239"/>
    </location>
</feature>
<evidence type="ECO:0000256" key="1">
    <source>
        <dbReference type="ARBA" id="ARBA00004141"/>
    </source>
</evidence>
<feature type="transmembrane region" description="Helical" evidence="8">
    <location>
        <begin position="298"/>
        <end position="318"/>
    </location>
</feature>
<dbReference type="EMBL" id="JDRX01000007">
    <property type="protein sequence ID" value="KGN02565.1"/>
    <property type="molecule type" value="Genomic_DNA"/>
</dbReference>
<dbReference type="PANTHER" id="PTHR34975:SF2">
    <property type="entry name" value="SPORE GERMINATION PROTEIN A2"/>
    <property type="match status" value="1"/>
</dbReference>
<dbReference type="Gene3D" id="1.20.1740.10">
    <property type="entry name" value="Amino acid/polyamine transporter I"/>
    <property type="match status" value="1"/>
</dbReference>
<feature type="transmembrane region" description="Helical" evidence="8">
    <location>
        <begin position="184"/>
        <end position="204"/>
    </location>
</feature>
<keyword evidence="5 8" id="KW-0812">Transmembrane</keyword>
<evidence type="ECO:0000256" key="3">
    <source>
        <dbReference type="ARBA" id="ARBA00022448"/>
    </source>
</evidence>
<comment type="caution">
    <text evidence="9">The sequence shown here is derived from an EMBL/GenBank/DDBJ whole genome shotgun (WGS) entry which is preliminary data.</text>
</comment>
<evidence type="ECO:0000256" key="2">
    <source>
        <dbReference type="ARBA" id="ARBA00007998"/>
    </source>
</evidence>
<dbReference type="NCBIfam" id="TIGR00912">
    <property type="entry name" value="2A0309"/>
    <property type="match status" value="1"/>
</dbReference>
<organism evidence="9 10">
    <name type="scientific">Clostridium novyi A str. 4570</name>
    <dbReference type="NCBI Taxonomy" id="1444290"/>
    <lineage>
        <taxon>Bacteria</taxon>
        <taxon>Bacillati</taxon>
        <taxon>Bacillota</taxon>
        <taxon>Clostridia</taxon>
        <taxon>Eubacteriales</taxon>
        <taxon>Clostridiaceae</taxon>
        <taxon>Clostridium</taxon>
    </lineage>
</organism>
<evidence type="ECO:0000256" key="8">
    <source>
        <dbReference type="SAM" id="Phobius"/>
    </source>
</evidence>
<evidence type="ECO:0000256" key="6">
    <source>
        <dbReference type="ARBA" id="ARBA00022989"/>
    </source>
</evidence>
<evidence type="ECO:0000256" key="4">
    <source>
        <dbReference type="ARBA" id="ARBA00022544"/>
    </source>
</evidence>
<feature type="transmembrane region" description="Helical" evidence="8">
    <location>
        <begin position="118"/>
        <end position="135"/>
    </location>
</feature>
<evidence type="ECO:0000256" key="7">
    <source>
        <dbReference type="ARBA" id="ARBA00023136"/>
    </source>
</evidence>
<proteinExistence type="inferred from homology"/>
<keyword evidence="6 8" id="KW-1133">Transmembrane helix</keyword>
<feature type="transmembrane region" description="Helical" evidence="8">
    <location>
        <begin position="271"/>
        <end position="291"/>
    </location>
</feature>
<dbReference type="GO" id="GO:0009847">
    <property type="term" value="P:spore germination"/>
    <property type="evidence" value="ECO:0007669"/>
    <property type="project" value="InterPro"/>
</dbReference>
<dbReference type="RefSeq" id="WP_039249393.1">
    <property type="nucleotide sequence ID" value="NZ_JDRX01000007.1"/>
</dbReference>
<comment type="similarity">
    <text evidence="2">Belongs to the amino acid-polyamine-organocation (APC) superfamily. Spore germination protein (SGP) (TC 2.A.3.9) family.</text>
</comment>
<reference evidence="9 10" key="1">
    <citation type="submission" date="2014-01" db="EMBL/GenBank/DDBJ databases">
        <title>Plasmidome dynamics in the species complex Clostridium novyi sensu lato converts strains of independent lineages into distinctly different pathogens.</title>
        <authorList>
            <person name="Skarin H."/>
            <person name="Segerman B."/>
        </authorList>
    </citation>
    <scope>NUCLEOTIDE SEQUENCE [LARGE SCALE GENOMIC DNA]</scope>
    <source>
        <strain evidence="9 10">4570</strain>
    </source>
</reference>
<feature type="transmembrane region" description="Helical" evidence="8">
    <location>
        <begin position="78"/>
        <end position="98"/>
    </location>
</feature>
<dbReference type="Pfam" id="PF03845">
    <property type="entry name" value="Spore_permease"/>
    <property type="match status" value="1"/>
</dbReference>
<accession>A0AA88ZQ06</accession>
<dbReference type="Proteomes" id="UP000030016">
    <property type="component" value="Unassembled WGS sequence"/>
</dbReference>
<evidence type="ECO:0000256" key="5">
    <source>
        <dbReference type="ARBA" id="ARBA00022692"/>
    </source>
</evidence>
<dbReference type="AlphaFoldDB" id="A0AA88ZQ06"/>
<feature type="transmembrane region" description="Helical" evidence="8">
    <location>
        <begin position="40"/>
        <end position="58"/>
    </location>
</feature>
<protein>
    <submittedName>
        <fullName evidence="9">Spore gernimation protein</fullName>
    </submittedName>
</protein>
<evidence type="ECO:0000313" key="9">
    <source>
        <dbReference type="EMBL" id="KGN02565.1"/>
    </source>
</evidence>
<sequence>MKKNNIISRYDLFISMVITVAGTSIFAYPRILGEKVGTDGWVVIILTGLLLVPALYIVKKAIEVNGYKKFTNMLEDNFGRIFGKIIALLVILSAMLIISMEMRVFTEVLKMYLLKRTPSEFIIILVILVGAFLVRGEIESVIRFNEIAFWLMFLPILVAILFVLKGSDFTNIFPVLTHKPIDYLSGMKNSVFAFLGFEIVYVLYPLVKEKRNIMNITYKSLGFIVIFYIIVAVTTVIVFSKSYISQLLWPTITMLSTVNIPGTFVERWEGAIMAFWFIFFFTTYINLYYFSSEVVKDVFHLGDIKVSLVIVTPIIYLLSLYPENIAEVYRIKEKFSPYIGLGIMVILPLLLLVIGTIKSRRVKDEV</sequence>
<comment type="subcellular location">
    <subcellularLocation>
        <location evidence="1">Membrane</location>
        <topology evidence="1">Multi-pass membrane protein</topology>
    </subcellularLocation>
</comment>
<gene>
    <name evidence="9" type="ORF">Z969_04670</name>
</gene>
<dbReference type="PANTHER" id="PTHR34975">
    <property type="entry name" value="SPORE GERMINATION PROTEIN A2"/>
    <property type="match status" value="1"/>
</dbReference>
<dbReference type="InterPro" id="IPR004761">
    <property type="entry name" value="Spore_GerAB"/>
</dbReference>
<name>A0AA88ZQ06_CLONO</name>
<keyword evidence="7 8" id="KW-0472">Membrane</keyword>
<keyword evidence="3" id="KW-0813">Transport</keyword>
<keyword evidence="4" id="KW-0309">Germination</keyword>
<dbReference type="GO" id="GO:0016020">
    <property type="term" value="C:membrane"/>
    <property type="evidence" value="ECO:0007669"/>
    <property type="project" value="UniProtKB-SubCell"/>
</dbReference>
<feature type="transmembrane region" description="Helical" evidence="8">
    <location>
        <begin position="147"/>
        <end position="164"/>
    </location>
</feature>
<feature type="transmembrane region" description="Helical" evidence="8">
    <location>
        <begin position="338"/>
        <end position="357"/>
    </location>
</feature>
<evidence type="ECO:0000313" key="10">
    <source>
        <dbReference type="Proteomes" id="UP000030016"/>
    </source>
</evidence>